<protein>
    <submittedName>
        <fullName evidence="2">Serine/threonine protein kinase</fullName>
    </submittedName>
</protein>
<reference evidence="2 3" key="1">
    <citation type="journal article" date="2018" name="Front. Microbiol.">
        <title>Hydrolytic Capabilities as a Key to Environmental Success: Chitinolytic and Cellulolytic Acidobacteria From Acidic Sub-arctic Soils and Boreal Peatlands.</title>
        <authorList>
            <person name="Belova S.E."/>
            <person name="Ravin N.V."/>
            <person name="Pankratov T.A."/>
            <person name="Rakitin A.L."/>
            <person name="Ivanova A.A."/>
            <person name="Beletsky A.V."/>
            <person name="Mardanov A.V."/>
            <person name="Sinninghe Damste J.S."/>
            <person name="Dedysh S.N."/>
        </authorList>
    </citation>
    <scope>NUCLEOTIDE SEQUENCE [LARGE SCALE GENOMIC DNA]</scope>
    <source>
        <strain evidence="2 3">SBC82</strain>
        <plasmid evidence="3">pacpol4</plasmid>
    </source>
</reference>
<evidence type="ECO:0000313" key="2">
    <source>
        <dbReference type="EMBL" id="AXC16239.1"/>
    </source>
</evidence>
<dbReference type="Gene3D" id="2.120.10.30">
    <property type="entry name" value="TolB, C-terminal domain"/>
    <property type="match status" value="2"/>
</dbReference>
<sequence>MAWSPDGAWMYFSSDAGGHFHIWRQRFANGKPEQVTFGATEEEGMAMASDGRSFITSVGLVQSTIMLHDSKGDRQLSSASHAANPRFSSDGQSIFYLVPLHGASGHLTDLESGELFRVSLETGENQHLLPGILMGGYALFPDGKRVVFSATDRAGHSHLWIADIELGSPPRQFPSTVNEDTPNVDQNGNIYFRAAEGGSNFLYRMKEDGSDRVRVLPYPIIGSHGLSPDGHWAVVGRASPANAAAPDLAAVPLDGGTPVIICHNRCDAVWGDQGKVLAILLYVKGTGKTVLFQVDAANGVPSLSSEGVDSTDHPETLRGAKVLDKLIVPGPNSGQYAFLNETVRRNLYRIPLH</sequence>
<dbReference type="KEGG" id="abas:ACPOL_7039"/>
<dbReference type="OrthoDB" id="128260at2"/>
<organism evidence="2 3">
    <name type="scientific">Acidisarcina polymorpha</name>
    <dbReference type="NCBI Taxonomy" id="2211140"/>
    <lineage>
        <taxon>Bacteria</taxon>
        <taxon>Pseudomonadati</taxon>
        <taxon>Acidobacteriota</taxon>
        <taxon>Terriglobia</taxon>
        <taxon>Terriglobales</taxon>
        <taxon>Acidobacteriaceae</taxon>
        <taxon>Acidisarcina</taxon>
    </lineage>
</organism>
<name>A0A2Z5GB66_9BACT</name>
<dbReference type="GO" id="GO:0004674">
    <property type="term" value="F:protein serine/threonine kinase activity"/>
    <property type="evidence" value="ECO:0007669"/>
    <property type="project" value="UniProtKB-KW"/>
</dbReference>
<keyword evidence="2" id="KW-0418">Kinase</keyword>
<dbReference type="PANTHER" id="PTHR36842">
    <property type="entry name" value="PROTEIN TOLB HOMOLOG"/>
    <property type="match status" value="1"/>
</dbReference>
<dbReference type="InterPro" id="IPR011042">
    <property type="entry name" value="6-blade_b-propeller_TolB-like"/>
</dbReference>
<keyword evidence="2" id="KW-0723">Serine/threonine-protein kinase</keyword>
<dbReference type="Pfam" id="PF07676">
    <property type="entry name" value="PD40"/>
    <property type="match status" value="2"/>
</dbReference>
<accession>A0A2Z5GB66</accession>
<dbReference type="AlphaFoldDB" id="A0A2Z5GB66"/>
<evidence type="ECO:0000256" key="1">
    <source>
        <dbReference type="ARBA" id="ARBA00009820"/>
    </source>
</evidence>
<proteinExistence type="inferred from homology"/>
<keyword evidence="3" id="KW-1185">Reference proteome</keyword>
<dbReference type="PANTHER" id="PTHR36842:SF1">
    <property type="entry name" value="PROTEIN TOLB"/>
    <property type="match status" value="1"/>
</dbReference>
<gene>
    <name evidence="2" type="ORF">ACPOL_7039</name>
</gene>
<keyword evidence="2" id="KW-0614">Plasmid</keyword>
<dbReference type="SUPFAM" id="SSF82171">
    <property type="entry name" value="DPP6 N-terminal domain-like"/>
    <property type="match status" value="1"/>
</dbReference>
<keyword evidence="2" id="KW-0808">Transferase</keyword>
<dbReference type="RefSeq" id="WP_114211403.1">
    <property type="nucleotide sequence ID" value="NZ_CP030843.1"/>
</dbReference>
<geneLocation type="plasmid" evidence="3">
    <name>pacpol4</name>
</geneLocation>
<dbReference type="Proteomes" id="UP000253606">
    <property type="component" value="Plasmid pACPOL4"/>
</dbReference>
<evidence type="ECO:0000313" key="3">
    <source>
        <dbReference type="Proteomes" id="UP000253606"/>
    </source>
</evidence>
<comment type="similarity">
    <text evidence="1">Belongs to the TolB family.</text>
</comment>
<dbReference type="InterPro" id="IPR011659">
    <property type="entry name" value="WD40"/>
</dbReference>
<dbReference type="EMBL" id="CP030843">
    <property type="protein sequence ID" value="AXC16239.1"/>
    <property type="molecule type" value="Genomic_DNA"/>
</dbReference>